<dbReference type="EMBL" id="CM044701">
    <property type="protein sequence ID" value="KAI5683144.1"/>
    <property type="molecule type" value="Genomic_DNA"/>
</dbReference>
<dbReference type="Proteomes" id="UP001060085">
    <property type="component" value="Linkage Group LG01"/>
</dbReference>
<sequence>MRNIGCDPTKKRVFLLSLWVPPSKEDRMRDRNSDDDGPNESYNPSDDEEDEAGSQNTIPMDAFQTELRTTFEQLRITQEIQGMKLTKMVESTRRYANELPYQSSSIDYQEIILARLCQRFMSDQGSSGGGGTDFGPYREFFFLSFYFLFFWFCFLSF</sequence>
<protein>
    <submittedName>
        <fullName evidence="1">Uncharacterized protein</fullName>
    </submittedName>
</protein>
<comment type="caution">
    <text evidence="1">The sequence shown here is derived from an EMBL/GenBank/DDBJ whole genome shotgun (WGS) entry which is preliminary data.</text>
</comment>
<accession>A0ACC0CEC8</accession>
<keyword evidence="2" id="KW-1185">Reference proteome</keyword>
<proteinExistence type="predicted"/>
<evidence type="ECO:0000313" key="2">
    <source>
        <dbReference type="Proteomes" id="UP001060085"/>
    </source>
</evidence>
<gene>
    <name evidence="1" type="ORF">M9H77_04372</name>
</gene>
<evidence type="ECO:0000313" key="1">
    <source>
        <dbReference type="EMBL" id="KAI5683144.1"/>
    </source>
</evidence>
<organism evidence="1 2">
    <name type="scientific">Catharanthus roseus</name>
    <name type="common">Madagascar periwinkle</name>
    <name type="synonym">Vinca rosea</name>
    <dbReference type="NCBI Taxonomy" id="4058"/>
    <lineage>
        <taxon>Eukaryota</taxon>
        <taxon>Viridiplantae</taxon>
        <taxon>Streptophyta</taxon>
        <taxon>Embryophyta</taxon>
        <taxon>Tracheophyta</taxon>
        <taxon>Spermatophyta</taxon>
        <taxon>Magnoliopsida</taxon>
        <taxon>eudicotyledons</taxon>
        <taxon>Gunneridae</taxon>
        <taxon>Pentapetalae</taxon>
        <taxon>asterids</taxon>
        <taxon>lamiids</taxon>
        <taxon>Gentianales</taxon>
        <taxon>Apocynaceae</taxon>
        <taxon>Rauvolfioideae</taxon>
        <taxon>Vinceae</taxon>
        <taxon>Catharanthinae</taxon>
        <taxon>Catharanthus</taxon>
    </lineage>
</organism>
<name>A0ACC0CEC8_CATRO</name>
<reference evidence="2" key="1">
    <citation type="journal article" date="2023" name="Nat. Plants">
        <title>Single-cell RNA sequencing provides a high-resolution roadmap for understanding the multicellular compartmentation of specialized metabolism.</title>
        <authorList>
            <person name="Sun S."/>
            <person name="Shen X."/>
            <person name="Li Y."/>
            <person name="Li Y."/>
            <person name="Wang S."/>
            <person name="Li R."/>
            <person name="Zhang H."/>
            <person name="Shen G."/>
            <person name="Guo B."/>
            <person name="Wei J."/>
            <person name="Xu J."/>
            <person name="St-Pierre B."/>
            <person name="Chen S."/>
            <person name="Sun C."/>
        </authorList>
    </citation>
    <scope>NUCLEOTIDE SEQUENCE [LARGE SCALE GENOMIC DNA]</scope>
</reference>